<name>A0A9Q3K7E5_9BASI</name>
<evidence type="ECO:0000256" key="1">
    <source>
        <dbReference type="SAM" id="MobiDB-lite"/>
    </source>
</evidence>
<feature type="region of interest" description="Disordered" evidence="1">
    <location>
        <begin position="52"/>
        <end position="108"/>
    </location>
</feature>
<feature type="compositionally biased region" description="Acidic residues" evidence="1">
    <location>
        <begin position="80"/>
        <end position="98"/>
    </location>
</feature>
<evidence type="ECO:0000313" key="2">
    <source>
        <dbReference type="EMBL" id="MBW0574195.1"/>
    </source>
</evidence>
<organism evidence="2 3">
    <name type="scientific">Austropuccinia psidii MF-1</name>
    <dbReference type="NCBI Taxonomy" id="1389203"/>
    <lineage>
        <taxon>Eukaryota</taxon>
        <taxon>Fungi</taxon>
        <taxon>Dikarya</taxon>
        <taxon>Basidiomycota</taxon>
        <taxon>Pucciniomycotina</taxon>
        <taxon>Pucciniomycetes</taxon>
        <taxon>Pucciniales</taxon>
        <taxon>Sphaerophragmiaceae</taxon>
        <taxon>Austropuccinia</taxon>
    </lineage>
</organism>
<evidence type="ECO:0000313" key="3">
    <source>
        <dbReference type="Proteomes" id="UP000765509"/>
    </source>
</evidence>
<keyword evidence="3" id="KW-1185">Reference proteome</keyword>
<dbReference type="EMBL" id="AVOT02093665">
    <property type="protein sequence ID" value="MBW0574195.1"/>
    <property type="molecule type" value="Genomic_DNA"/>
</dbReference>
<dbReference type="Proteomes" id="UP000765509">
    <property type="component" value="Unassembled WGS sequence"/>
</dbReference>
<dbReference type="AlphaFoldDB" id="A0A9Q3K7E5"/>
<sequence>MGPFVFEIKKDFRKSASGILPTKLVRQPSPCSLISNSKYSTIAEPYDLSHEIVESSEDDGNKANSERNVLSDGDTMNFDISEEDKSDDGNLDSTEENQDSQARWTPDVDYGMINDFNKAQRNRNEGLFEEGLNKLLSQ</sequence>
<accession>A0A9Q3K7E5</accession>
<proteinExistence type="predicted"/>
<gene>
    <name evidence="2" type="ORF">O181_113910</name>
</gene>
<comment type="caution">
    <text evidence="2">The sequence shown here is derived from an EMBL/GenBank/DDBJ whole genome shotgun (WGS) entry which is preliminary data.</text>
</comment>
<protein>
    <submittedName>
        <fullName evidence="2">Uncharacterized protein</fullName>
    </submittedName>
</protein>
<reference evidence="2" key="1">
    <citation type="submission" date="2021-03" db="EMBL/GenBank/DDBJ databases">
        <title>Draft genome sequence of rust myrtle Austropuccinia psidii MF-1, a brazilian biotype.</title>
        <authorList>
            <person name="Quecine M.C."/>
            <person name="Pachon D.M.R."/>
            <person name="Bonatelli M.L."/>
            <person name="Correr F.H."/>
            <person name="Franceschini L.M."/>
            <person name="Leite T.F."/>
            <person name="Margarido G.R.A."/>
            <person name="Almeida C.A."/>
            <person name="Ferrarezi J.A."/>
            <person name="Labate C.A."/>
        </authorList>
    </citation>
    <scope>NUCLEOTIDE SEQUENCE</scope>
    <source>
        <strain evidence="2">MF-1</strain>
    </source>
</reference>
<feature type="compositionally biased region" description="Basic and acidic residues" evidence="1">
    <location>
        <begin position="52"/>
        <end position="65"/>
    </location>
</feature>